<dbReference type="InterPro" id="IPR001054">
    <property type="entry name" value="A/G_cyclase"/>
</dbReference>
<evidence type="ECO:0000256" key="8">
    <source>
        <dbReference type="SAM" id="Phobius"/>
    </source>
</evidence>
<dbReference type="GO" id="GO:0007168">
    <property type="term" value="P:receptor guanylyl cyclase signaling pathway"/>
    <property type="evidence" value="ECO:0007669"/>
    <property type="project" value="TreeGrafter"/>
</dbReference>
<keyword evidence="11" id="KW-1185">Reference proteome</keyword>
<keyword evidence="6" id="KW-0456">Lyase</keyword>
<protein>
    <submittedName>
        <fullName evidence="10">Receptor-type guanylate cyclase gcy</fullName>
    </submittedName>
</protein>
<dbReference type="PROSITE" id="PS50125">
    <property type="entry name" value="GUANYLATE_CYCLASE_2"/>
    <property type="match status" value="1"/>
</dbReference>
<keyword evidence="2 8" id="KW-0812">Transmembrane</keyword>
<accession>A0A9N8DHG6</accession>
<feature type="transmembrane region" description="Helical" evidence="8">
    <location>
        <begin position="69"/>
        <end position="89"/>
    </location>
</feature>
<dbReference type="GO" id="GO:0004016">
    <property type="term" value="F:adenylate cyclase activity"/>
    <property type="evidence" value="ECO:0007669"/>
    <property type="project" value="TreeGrafter"/>
</dbReference>
<dbReference type="GO" id="GO:0000166">
    <property type="term" value="F:nucleotide binding"/>
    <property type="evidence" value="ECO:0007669"/>
    <property type="project" value="UniProtKB-KW"/>
</dbReference>
<sequence>MDATTATGTGGILKDTHVDLEAMDPSDDSSYMSSQMSGAAVEAEQKRLRQEMAESLATRENKAVCMLRFLVMALMMTVTALVLAGVYIYSSHTEQSAFETGFAIHATQMTQSFTNVVESKLVAIGSMSNAITSHALFTGSEFPFVTLPDFAARGSDIRVMAEALVLGWCPLVTNNNRLAWEEFAFMNRYQMNKNFEQDNHLRQDQDEYFEDLAMESSNPVDEDDSNRMLKEEQEEEEAVDPDLLQDGSNYHLRIYNPFSGLAEPNGTGPFLPEWQRSPSNNQIQKLINLNWDKAGVFKGADIAKTLMANPRVIINKLTVIQPKFYKPMTASLQASQYRNRVDTYLEDPLSFLAYPVFDSFNSTTRKLGGVLIANLYWQIYFRNVLPPNAKGVICVLSNSYNQTFSYLVNGPNATLLGPGDLHDPHYNDMGVSLDVSSFVKRMANAETRAYLTVPLHETVGLYTLKVYPTDDTRDEYTSNNPIIYTLVVGVIFVLTAIVFGLFDTCVEKRQRKVMSRAVESGAIVRSLFPEAVQSRMFQDEPTSTADTKTEQTSWKVNANQGHGLEAVSALETKSGHLKQGGQIADEYMNCTVIFSDLAGFTAWSSTRSPCEVFELLETIYNAMDGIALKRRVFKVETIGDCWLGVCGLPNPNPKHAVATARFAHDCMKKVQELVMSLSDRLGSDTGLLQLRTGLHSGSVTAGVLRGQKSRFQLFGDTVNTASRIETTGKPGRIHASKTTADILMKHGKESWLQRRENKITAKGKGEMQTYWIDMANDNQTCVTGSSLDTSSVLMALDNNFLDEHENDAVHDKPQTEVLGQIATEAWT</sequence>
<evidence type="ECO:0000256" key="1">
    <source>
        <dbReference type="ARBA" id="ARBA00004370"/>
    </source>
</evidence>
<feature type="region of interest" description="Disordered" evidence="7">
    <location>
        <begin position="216"/>
        <end position="240"/>
    </location>
</feature>
<evidence type="ECO:0000256" key="5">
    <source>
        <dbReference type="ARBA" id="ARBA00023136"/>
    </source>
</evidence>
<dbReference type="CDD" id="cd07302">
    <property type="entry name" value="CHD"/>
    <property type="match status" value="1"/>
</dbReference>
<dbReference type="InterPro" id="IPR029787">
    <property type="entry name" value="Nucleotide_cyclase"/>
</dbReference>
<proteinExistence type="predicted"/>
<comment type="caution">
    <text evidence="10">The sequence shown here is derived from an EMBL/GenBank/DDBJ whole genome shotgun (WGS) entry which is preliminary data.</text>
</comment>
<dbReference type="SUPFAM" id="SSF55073">
    <property type="entry name" value="Nucleotide cyclase"/>
    <property type="match status" value="1"/>
</dbReference>
<dbReference type="PANTHER" id="PTHR11920">
    <property type="entry name" value="GUANYLYL CYCLASE"/>
    <property type="match status" value="1"/>
</dbReference>
<dbReference type="AlphaFoldDB" id="A0A9N8DHG6"/>
<dbReference type="GO" id="GO:0004383">
    <property type="term" value="F:guanylate cyclase activity"/>
    <property type="evidence" value="ECO:0007669"/>
    <property type="project" value="TreeGrafter"/>
</dbReference>
<evidence type="ECO:0000313" key="10">
    <source>
        <dbReference type="EMBL" id="CAB9502749.1"/>
    </source>
</evidence>
<organism evidence="10 11">
    <name type="scientific">Seminavis robusta</name>
    <dbReference type="NCBI Taxonomy" id="568900"/>
    <lineage>
        <taxon>Eukaryota</taxon>
        <taxon>Sar</taxon>
        <taxon>Stramenopiles</taxon>
        <taxon>Ochrophyta</taxon>
        <taxon>Bacillariophyta</taxon>
        <taxon>Bacillariophyceae</taxon>
        <taxon>Bacillariophycidae</taxon>
        <taxon>Naviculales</taxon>
        <taxon>Naviculaceae</taxon>
        <taxon>Seminavis</taxon>
    </lineage>
</organism>
<gene>
    <name evidence="10" type="ORF">SEMRO_145_G067220.1</name>
</gene>
<dbReference type="PANTHER" id="PTHR11920:SF335">
    <property type="entry name" value="GUANYLATE CYCLASE"/>
    <property type="match status" value="1"/>
</dbReference>
<dbReference type="Gene3D" id="3.30.70.1230">
    <property type="entry name" value="Nucleotide cyclase"/>
    <property type="match status" value="1"/>
</dbReference>
<dbReference type="GO" id="GO:0035556">
    <property type="term" value="P:intracellular signal transduction"/>
    <property type="evidence" value="ECO:0007669"/>
    <property type="project" value="InterPro"/>
</dbReference>
<evidence type="ECO:0000256" key="3">
    <source>
        <dbReference type="ARBA" id="ARBA00022741"/>
    </source>
</evidence>
<dbReference type="EMBL" id="CAICTM010000144">
    <property type="protein sequence ID" value="CAB9502749.1"/>
    <property type="molecule type" value="Genomic_DNA"/>
</dbReference>
<comment type="subcellular location">
    <subcellularLocation>
        <location evidence="1">Membrane</location>
    </subcellularLocation>
</comment>
<dbReference type="Proteomes" id="UP001153069">
    <property type="component" value="Unassembled WGS sequence"/>
</dbReference>
<evidence type="ECO:0000256" key="2">
    <source>
        <dbReference type="ARBA" id="ARBA00022692"/>
    </source>
</evidence>
<evidence type="ECO:0000256" key="4">
    <source>
        <dbReference type="ARBA" id="ARBA00022989"/>
    </source>
</evidence>
<name>A0A9N8DHG6_9STRA</name>
<evidence type="ECO:0000256" key="6">
    <source>
        <dbReference type="ARBA" id="ARBA00023239"/>
    </source>
</evidence>
<dbReference type="SMART" id="SM00044">
    <property type="entry name" value="CYCc"/>
    <property type="match status" value="1"/>
</dbReference>
<keyword evidence="5 8" id="KW-0472">Membrane</keyword>
<evidence type="ECO:0000256" key="7">
    <source>
        <dbReference type="SAM" id="MobiDB-lite"/>
    </source>
</evidence>
<dbReference type="GO" id="GO:0001653">
    <property type="term" value="F:peptide receptor activity"/>
    <property type="evidence" value="ECO:0007669"/>
    <property type="project" value="TreeGrafter"/>
</dbReference>
<dbReference type="Pfam" id="PF00211">
    <property type="entry name" value="Guanylate_cyc"/>
    <property type="match status" value="1"/>
</dbReference>
<dbReference type="InterPro" id="IPR050401">
    <property type="entry name" value="Cyclic_nucleotide_synthase"/>
</dbReference>
<dbReference type="GO" id="GO:0005886">
    <property type="term" value="C:plasma membrane"/>
    <property type="evidence" value="ECO:0007669"/>
    <property type="project" value="TreeGrafter"/>
</dbReference>
<feature type="transmembrane region" description="Helical" evidence="8">
    <location>
        <begin position="482"/>
        <end position="502"/>
    </location>
</feature>
<reference evidence="10" key="1">
    <citation type="submission" date="2020-06" db="EMBL/GenBank/DDBJ databases">
        <authorList>
            <consortium name="Plant Systems Biology data submission"/>
        </authorList>
    </citation>
    <scope>NUCLEOTIDE SEQUENCE</scope>
    <source>
        <strain evidence="10">D6</strain>
    </source>
</reference>
<keyword evidence="3" id="KW-0547">Nucleotide-binding</keyword>
<keyword evidence="4 8" id="KW-1133">Transmembrane helix</keyword>
<feature type="domain" description="Guanylate cyclase" evidence="9">
    <location>
        <begin position="591"/>
        <end position="725"/>
    </location>
</feature>
<evidence type="ECO:0000313" key="11">
    <source>
        <dbReference type="Proteomes" id="UP001153069"/>
    </source>
</evidence>
<keyword evidence="10" id="KW-0675">Receptor</keyword>
<evidence type="ECO:0000259" key="9">
    <source>
        <dbReference type="PROSITE" id="PS50125"/>
    </source>
</evidence>